<dbReference type="AlphaFoldDB" id="A0A2M9C6Y0"/>
<sequence>MKKLFALLFLIWILPLVAQKNIKIRHLNGKTIDSQILQQRLSRLVDSAKIAGLQIAIVNHNKVIYSSSFGYKDIENKQKLNDNTVMYAASLTKPVSAYIFMRLVEKGIFSLDQPVYKYLKKPIGEYAKWKDLAEDPESFNLITPRMLLSHSSGLPVLRQLYDNKVNLIAKPGEKFYYSNEGINLLGFIIEEYTGKKLEDIAREEVFGPLKMSHTDMIWQNKFENNFSNAYFKDGKKYGSERRESSRAAGSMSTTANDYANFMINLMKKKGLSGKAYIEMLKPQIMVKSERGFGPLKDCITNENDAINLAWGLGVGLFSSPFGKAFFHTGHGEANQNYAVAFPETGTAVIILSNSENFEKNNAQILKLCIGDTYSPLKWLGHLDKASE</sequence>
<evidence type="ECO:0000313" key="2">
    <source>
        <dbReference type="EMBL" id="PJJ66587.1"/>
    </source>
</evidence>
<comment type="caution">
    <text evidence="2">The sequence shown here is derived from an EMBL/GenBank/DDBJ whole genome shotgun (WGS) entry which is preliminary data.</text>
</comment>
<feature type="domain" description="Beta-lactamase-related" evidence="1">
    <location>
        <begin position="38"/>
        <end position="359"/>
    </location>
</feature>
<evidence type="ECO:0000259" key="1">
    <source>
        <dbReference type="Pfam" id="PF00144"/>
    </source>
</evidence>
<dbReference type="Proteomes" id="UP000228740">
    <property type="component" value="Unassembled WGS sequence"/>
</dbReference>
<dbReference type="InterPro" id="IPR001466">
    <property type="entry name" value="Beta-lactam-related"/>
</dbReference>
<protein>
    <submittedName>
        <fullName evidence="2">CubicO group peptidase (Beta-lactamase class C family)</fullName>
    </submittedName>
</protein>
<dbReference type="Pfam" id="PF00144">
    <property type="entry name" value="Beta-lactamase"/>
    <property type="match status" value="1"/>
</dbReference>
<dbReference type="PANTHER" id="PTHR46825:SF12">
    <property type="entry name" value="PENICILLIN-BINDING PROTEIN 4"/>
    <property type="match status" value="1"/>
</dbReference>
<dbReference type="RefSeq" id="WP_100375360.1">
    <property type="nucleotide sequence ID" value="NZ_PGFD01000001.1"/>
</dbReference>
<reference evidence="2 3" key="1">
    <citation type="submission" date="2017-11" db="EMBL/GenBank/DDBJ databases">
        <title>Genomic Encyclopedia of Archaeal and Bacterial Type Strains, Phase II (KMG-II): From Individual Species to Whole Genera.</title>
        <authorList>
            <person name="Goeker M."/>
        </authorList>
    </citation>
    <scope>NUCLEOTIDE SEQUENCE [LARGE SCALE GENOMIC DNA]</scope>
    <source>
        <strain evidence="2 3">DSM 27617</strain>
    </source>
</reference>
<dbReference type="Gene3D" id="3.40.710.10">
    <property type="entry name" value="DD-peptidase/beta-lactamase superfamily"/>
    <property type="match status" value="1"/>
</dbReference>
<organism evidence="2 3">
    <name type="scientific">Chryseobacterium geocarposphaerae</name>
    <dbReference type="NCBI Taxonomy" id="1416776"/>
    <lineage>
        <taxon>Bacteria</taxon>
        <taxon>Pseudomonadati</taxon>
        <taxon>Bacteroidota</taxon>
        <taxon>Flavobacteriia</taxon>
        <taxon>Flavobacteriales</taxon>
        <taxon>Weeksellaceae</taxon>
        <taxon>Chryseobacterium group</taxon>
        <taxon>Chryseobacterium</taxon>
    </lineage>
</organism>
<evidence type="ECO:0000313" key="3">
    <source>
        <dbReference type="Proteomes" id="UP000228740"/>
    </source>
</evidence>
<gene>
    <name evidence="2" type="ORF">CLV73_0576</name>
</gene>
<proteinExistence type="predicted"/>
<name>A0A2M9C6Y0_9FLAO</name>
<dbReference type="PANTHER" id="PTHR46825">
    <property type="entry name" value="D-ALANYL-D-ALANINE-CARBOXYPEPTIDASE/ENDOPEPTIDASE AMPH"/>
    <property type="match status" value="1"/>
</dbReference>
<dbReference type="InterPro" id="IPR012338">
    <property type="entry name" value="Beta-lactam/transpept-like"/>
</dbReference>
<accession>A0A2M9C6Y0</accession>
<dbReference type="EMBL" id="PGFD01000001">
    <property type="protein sequence ID" value="PJJ66587.1"/>
    <property type="molecule type" value="Genomic_DNA"/>
</dbReference>
<dbReference type="SUPFAM" id="SSF56601">
    <property type="entry name" value="beta-lactamase/transpeptidase-like"/>
    <property type="match status" value="1"/>
</dbReference>
<dbReference type="InterPro" id="IPR050491">
    <property type="entry name" value="AmpC-like"/>
</dbReference>
<dbReference type="OrthoDB" id="1357763at2"/>
<keyword evidence="3" id="KW-1185">Reference proteome</keyword>